<evidence type="ECO:0000256" key="2">
    <source>
        <dbReference type="ARBA" id="ARBA00022908"/>
    </source>
</evidence>
<dbReference type="PROSITE" id="PS51900">
    <property type="entry name" value="CB"/>
    <property type="match status" value="1"/>
</dbReference>
<name>A4BGA8_9GAMM</name>
<dbReference type="GO" id="GO:0015074">
    <property type="term" value="P:DNA integration"/>
    <property type="evidence" value="ECO:0007669"/>
    <property type="project" value="UniProtKB-KW"/>
</dbReference>
<dbReference type="InterPro" id="IPR004107">
    <property type="entry name" value="Integrase_SAM-like_N"/>
</dbReference>
<dbReference type="InterPro" id="IPR044068">
    <property type="entry name" value="CB"/>
</dbReference>
<dbReference type="GO" id="GO:0003677">
    <property type="term" value="F:DNA binding"/>
    <property type="evidence" value="ECO:0007669"/>
    <property type="project" value="UniProtKB-UniRule"/>
</dbReference>
<feature type="domain" description="Tyr recombinase" evidence="6">
    <location>
        <begin position="115"/>
        <end position="328"/>
    </location>
</feature>
<accession>A4BGA8</accession>
<reference evidence="8 9" key="1">
    <citation type="submission" date="2006-02" db="EMBL/GenBank/DDBJ databases">
        <authorList>
            <person name="Pinhassi J."/>
            <person name="Pedros-Alio C."/>
            <person name="Ferriera S."/>
            <person name="Johnson J."/>
            <person name="Kravitz S."/>
            <person name="Halpern A."/>
            <person name="Remington K."/>
            <person name="Beeson K."/>
            <person name="Tran B."/>
            <person name="Rogers Y.-H."/>
            <person name="Friedman R."/>
            <person name="Venter J.C."/>
        </authorList>
    </citation>
    <scope>NUCLEOTIDE SEQUENCE [LARGE SCALE GENOMIC DNA]</scope>
    <source>
        <strain evidence="8 9">MED297</strain>
    </source>
</reference>
<dbReference type="Pfam" id="PF13495">
    <property type="entry name" value="Phage_int_SAM_4"/>
    <property type="match status" value="1"/>
</dbReference>
<evidence type="ECO:0000256" key="4">
    <source>
        <dbReference type="ARBA" id="ARBA00023172"/>
    </source>
</evidence>
<gene>
    <name evidence="8" type="ORF">MED297_04517</name>
</gene>
<dbReference type="OrthoDB" id="9801717at2"/>
<evidence type="ECO:0000259" key="6">
    <source>
        <dbReference type="PROSITE" id="PS51898"/>
    </source>
</evidence>
<keyword evidence="4" id="KW-0233">DNA recombination</keyword>
<dbReference type="HOGENOM" id="CLU_027562_37_0_6"/>
<dbReference type="AlphaFoldDB" id="A4BGA8"/>
<keyword evidence="2" id="KW-0229">DNA integration</keyword>
<comment type="caution">
    <text evidence="8">The sequence shown here is derived from an EMBL/GenBank/DDBJ whole genome shotgun (WGS) entry which is preliminary data.</text>
</comment>
<feature type="domain" description="Core-binding (CB)" evidence="7">
    <location>
        <begin position="15"/>
        <end position="98"/>
    </location>
</feature>
<dbReference type="STRING" id="314283.MED297_04517"/>
<dbReference type="Proteomes" id="UP000005953">
    <property type="component" value="Unassembled WGS sequence"/>
</dbReference>
<dbReference type="NCBIfam" id="TIGR02249">
    <property type="entry name" value="integrase_gron"/>
    <property type="match status" value="1"/>
</dbReference>
<keyword evidence="9" id="KW-1185">Reference proteome</keyword>
<dbReference type="Gene3D" id="1.10.443.10">
    <property type="entry name" value="Intergrase catalytic core"/>
    <property type="match status" value="1"/>
</dbReference>
<dbReference type="PROSITE" id="PS51898">
    <property type="entry name" value="TYR_RECOMBINASE"/>
    <property type="match status" value="1"/>
</dbReference>
<evidence type="ECO:0000259" key="7">
    <source>
        <dbReference type="PROSITE" id="PS51900"/>
    </source>
</evidence>
<dbReference type="InterPro" id="IPR050090">
    <property type="entry name" value="Tyrosine_recombinase_XerCD"/>
</dbReference>
<dbReference type="InterPro" id="IPR011946">
    <property type="entry name" value="Integrase_integron-type"/>
</dbReference>
<evidence type="ECO:0000256" key="5">
    <source>
        <dbReference type="PROSITE-ProRule" id="PRU01248"/>
    </source>
</evidence>
<dbReference type="SUPFAM" id="SSF56349">
    <property type="entry name" value="DNA breaking-rejoining enzymes"/>
    <property type="match status" value="1"/>
</dbReference>
<dbReference type="InterPro" id="IPR013762">
    <property type="entry name" value="Integrase-like_cat_sf"/>
</dbReference>
<evidence type="ECO:0000313" key="9">
    <source>
        <dbReference type="Proteomes" id="UP000005953"/>
    </source>
</evidence>
<organism evidence="8 9">
    <name type="scientific">Reinekea blandensis MED297</name>
    <dbReference type="NCBI Taxonomy" id="314283"/>
    <lineage>
        <taxon>Bacteria</taxon>
        <taxon>Pseudomonadati</taxon>
        <taxon>Pseudomonadota</taxon>
        <taxon>Gammaproteobacteria</taxon>
        <taxon>Oceanospirillales</taxon>
        <taxon>Saccharospirillaceae</taxon>
        <taxon>Reinekea</taxon>
    </lineage>
</organism>
<dbReference type="EMBL" id="AAOE01000015">
    <property type="protein sequence ID" value="EAR08903.1"/>
    <property type="molecule type" value="Genomic_DNA"/>
</dbReference>
<evidence type="ECO:0000313" key="8">
    <source>
        <dbReference type="EMBL" id="EAR08903.1"/>
    </source>
</evidence>
<dbReference type="RefSeq" id="WP_008047824.1">
    <property type="nucleotide sequence ID" value="NZ_CH724154.1"/>
</dbReference>
<dbReference type="InterPro" id="IPR011010">
    <property type="entry name" value="DNA_brk_join_enz"/>
</dbReference>
<dbReference type="Gene3D" id="1.10.150.130">
    <property type="match status" value="1"/>
</dbReference>
<dbReference type="PANTHER" id="PTHR30349">
    <property type="entry name" value="PHAGE INTEGRASE-RELATED"/>
    <property type="match status" value="1"/>
</dbReference>
<keyword evidence="3 5" id="KW-0238">DNA-binding</keyword>
<sequence length="332" mass="37950">MKKPEPIDIRIALPEKPKGFLDQFRVFIRSRGLAYATEKTYLLWAKRYIRFSKYQSPKDFKLQDIDSFLNYLAQQRFCSPNTQATALNALILLYREFLGFDTTGLDFNYAKRRPKIPTVLSKSEADAIIQELGGVQKLVTQLMYGSGLRISEALNLRVKDIDFANGGLFVMEAKGDKSRRTLLPSSLHQSLTSQIAFVEHTFEADQSIGKAGVYLPDALSRKWPNAQFELGWQYLFPSNVYSVDPRSGVERRHHISRDQVQRAIKRAVKGLKINKRVSCHTFRHSFATELLRQGTDIRNIQEILGHSSVETTQIYTHVVGIQERGIRSPIDP</sequence>
<dbReference type="PANTHER" id="PTHR30349:SF64">
    <property type="entry name" value="PROPHAGE INTEGRASE INTD-RELATED"/>
    <property type="match status" value="1"/>
</dbReference>
<evidence type="ECO:0000256" key="3">
    <source>
        <dbReference type="ARBA" id="ARBA00023125"/>
    </source>
</evidence>
<dbReference type="GO" id="GO:0006310">
    <property type="term" value="P:DNA recombination"/>
    <property type="evidence" value="ECO:0007669"/>
    <property type="project" value="UniProtKB-KW"/>
</dbReference>
<dbReference type="InterPro" id="IPR010998">
    <property type="entry name" value="Integrase_recombinase_N"/>
</dbReference>
<evidence type="ECO:0000256" key="1">
    <source>
        <dbReference type="ARBA" id="ARBA00008857"/>
    </source>
</evidence>
<dbReference type="Pfam" id="PF00589">
    <property type="entry name" value="Phage_integrase"/>
    <property type="match status" value="1"/>
</dbReference>
<comment type="similarity">
    <text evidence="1">Belongs to the 'phage' integrase family.</text>
</comment>
<proteinExistence type="inferred from homology"/>
<protein>
    <submittedName>
        <fullName evidence="8">Integrase/recombinase (XerC/CodV family) protein</fullName>
    </submittedName>
</protein>
<dbReference type="InterPro" id="IPR002104">
    <property type="entry name" value="Integrase_catalytic"/>
</dbReference>